<evidence type="ECO:0000256" key="5">
    <source>
        <dbReference type="ARBA" id="ARBA00022679"/>
    </source>
</evidence>
<name>F3YXZ5_DESAF</name>
<evidence type="ECO:0000313" key="9">
    <source>
        <dbReference type="Proteomes" id="UP000007844"/>
    </source>
</evidence>
<dbReference type="KEGG" id="daf:Desaf_2373"/>
<comment type="subunit">
    <text evidence="3">Homodimer.</text>
</comment>
<dbReference type="InterPro" id="IPR015421">
    <property type="entry name" value="PyrdxlP-dep_Trfase_major"/>
</dbReference>
<dbReference type="EMBL" id="CP003221">
    <property type="protein sequence ID" value="EGJ50697.1"/>
    <property type="molecule type" value="Genomic_DNA"/>
</dbReference>
<dbReference type="AlphaFoldDB" id="F3YXZ5"/>
<keyword evidence="4" id="KW-0032">Aminotransferase</keyword>
<sequence>MRFATRMQTAQRSFIREILKVTADPQIISLAGGLPSPEHFPCAAFVEATRAELGDAGPACLQYSTTEGHPELRAFIAKRYERWGLNFSPDEILITTGSQQGLDLLAKVFLDPGDAVVVERPGYLGAIQTFSLFGVRFTPVELEDDGVDTAALEQVLRAERPKLYYTVPNFQNPSGVTFSQDKRVAVAEIMYSPSGEDTVLIEDNPYGELRFLGQDLPPIRKFMRKPSALLGSFSKIVAPGLRIGWIAADKEVIEQCVTVKQAADLHTSTFAQRVLARFLRDNDLDAHIEKIRKTYGERRQAMVEAIREHFPSQAKATEPEGGMFLWITLPEGCSSLALFDAAIQEKVAFVPGVPFYTDGSGERTLRLNFSNATPERITEGIKRLGRAIGRMLES</sequence>
<dbReference type="RefSeq" id="WP_014260400.1">
    <property type="nucleotide sequence ID" value="NC_016629.1"/>
</dbReference>
<keyword evidence="9" id="KW-1185">Reference proteome</keyword>
<dbReference type="STRING" id="690850.Desaf_2373"/>
<protein>
    <submittedName>
        <fullName evidence="8">Putative transcriptional regulator, GntR family</fullName>
    </submittedName>
</protein>
<evidence type="ECO:0000256" key="4">
    <source>
        <dbReference type="ARBA" id="ARBA00022576"/>
    </source>
</evidence>
<dbReference type="Pfam" id="PF00155">
    <property type="entry name" value="Aminotran_1_2"/>
    <property type="match status" value="1"/>
</dbReference>
<dbReference type="GO" id="GO:0008483">
    <property type="term" value="F:transaminase activity"/>
    <property type="evidence" value="ECO:0007669"/>
    <property type="project" value="UniProtKB-KW"/>
</dbReference>
<dbReference type="GO" id="GO:0030170">
    <property type="term" value="F:pyridoxal phosphate binding"/>
    <property type="evidence" value="ECO:0007669"/>
    <property type="project" value="InterPro"/>
</dbReference>
<dbReference type="PANTHER" id="PTHR42790">
    <property type="entry name" value="AMINOTRANSFERASE"/>
    <property type="match status" value="1"/>
</dbReference>
<dbReference type="eggNOG" id="COG1167">
    <property type="taxonomic scope" value="Bacteria"/>
</dbReference>
<dbReference type="Gene3D" id="3.40.640.10">
    <property type="entry name" value="Type I PLP-dependent aspartate aminotransferase-like (Major domain)"/>
    <property type="match status" value="1"/>
</dbReference>
<evidence type="ECO:0000313" key="8">
    <source>
        <dbReference type="EMBL" id="EGJ50697.1"/>
    </source>
</evidence>
<evidence type="ECO:0000256" key="3">
    <source>
        <dbReference type="ARBA" id="ARBA00011738"/>
    </source>
</evidence>
<organism evidence="8 9">
    <name type="scientific">Desulfocurvibacter africanus subsp. africanus str. Walvis Bay</name>
    <dbReference type="NCBI Taxonomy" id="690850"/>
    <lineage>
        <taxon>Bacteria</taxon>
        <taxon>Pseudomonadati</taxon>
        <taxon>Thermodesulfobacteriota</taxon>
        <taxon>Desulfovibrionia</taxon>
        <taxon>Desulfovibrionales</taxon>
        <taxon>Desulfovibrionaceae</taxon>
        <taxon>Desulfocurvibacter</taxon>
    </lineage>
</organism>
<feature type="domain" description="Aminotransferase class I/classII large" evidence="7">
    <location>
        <begin position="32"/>
        <end position="384"/>
    </location>
</feature>
<dbReference type="GO" id="GO:1901605">
    <property type="term" value="P:alpha-amino acid metabolic process"/>
    <property type="evidence" value="ECO:0007669"/>
    <property type="project" value="TreeGrafter"/>
</dbReference>
<gene>
    <name evidence="8" type="ORF">Desaf_2373</name>
</gene>
<evidence type="ECO:0000256" key="6">
    <source>
        <dbReference type="ARBA" id="ARBA00022898"/>
    </source>
</evidence>
<dbReference type="FunFam" id="3.40.640.10:FF:000053">
    <property type="entry name" value="Aminotransferase, class I"/>
    <property type="match status" value="1"/>
</dbReference>
<dbReference type="PANTHER" id="PTHR42790:SF19">
    <property type="entry name" value="KYNURENINE_ALPHA-AMINOADIPATE AMINOTRANSFERASE, MITOCHONDRIAL"/>
    <property type="match status" value="1"/>
</dbReference>
<keyword evidence="5" id="KW-0808">Transferase</keyword>
<evidence type="ECO:0000259" key="7">
    <source>
        <dbReference type="Pfam" id="PF00155"/>
    </source>
</evidence>
<dbReference type="Proteomes" id="UP000007844">
    <property type="component" value="Chromosome"/>
</dbReference>
<dbReference type="Gene3D" id="3.90.1150.10">
    <property type="entry name" value="Aspartate Aminotransferase, domain 1"/>
    <property type="match status" value="1"/>
</dbReference>
<dbReference type="HOGENOM" id="CLU_017584_0_6_7"/>
<dbReference type="InterPro" id="IPR015424">
    <property type="entry name" value="PyrdxlP-dep_Trfase"/>
</dbReference>
<accession>F3YXZ5</accession>
<proteinExistence type="inferred from homology"/>
<dbReference type="SUPFAM" id="SSF53383">
    <property type="entry name" value="PLP-dependent transferases"/>
    <property type="match status" value="1"/>
</dbReference>
<reference evidence="8 9" key="1">
    <citation type="journal article" date="2011" name="J. Bacteriol.">
        <title>Genome sequence of the mercury-methylating and pleomorphic Desulfovibrio africanus Strain Walvis Bay.</title>
        <authorList>
            <person name="Brown S.D."/>
            <person name="Wall J.D."/>
            <person name="Kucken A.M."/>
            <person name="Gilmour C.C."/>
            <person name="Podar M."/>
            <person name="Brandt C.C."/>
            <person name="Teshima H."/>
            <person name="Detter J.C."/>
            <person name="Han C.S."/>
            <person name="Land M.L."/>
            <person name="Lucas S."/>
            <person name="Han J."/>
            <person name="Pennacchio L."/>
            <person name="Nolan M."/>
            <person name="Pitluck S."/>
            <person name="Woyke T."/>
            <person name="Goodwin L."/>
            <person name="Palumbo A.V."/>
            <person name="Elias D.A."/>
        </authorList>
    </citation>
    <scope>NUCLEOTIDE SEQUENCE [LARGE SCALE GENOMIC DNA]</scope>
    <source>
        <strain evidence="8 9">Walvis Bay</strain>
    </source>
</reference>
<dbReference type="InterPro" id="IPR015422">
    <property type="entry name" value="PyrdxlP-dep_Trfase_small"/>
</dbReference>
<comment type="similarity">
    <text evidence="2">Belongs to the class-I pyridoxal-phosphate-dependent aminotransferase family.</text>
</comment>
<evidence type="ECO:0000256" key="1">
    <source>
        <dbReference type="ARBA" id="ARBA00001933"/>
    </source>
</evidence>
<dbReference type="InterPro" id="IPR004839">
    <property type="entry name" value="Aminotransferase_I/II_large"/>
</dbReference>
<keyword evidence="6" id="KW-0663">Pyridoxal phosphate</keyword>
<evidence type="ECO:0000256" key="2">
    <source>
        <dbReference type="ARBA" id="ARBA00007441"/>
    </source>
</evidence>
<dbReference type="InterPro" id="IPR050859">
    <property type="entry name" value="Class-I_PLP-dep_aminotransf"/>
</dbReference>
<dbReference type="CDD" id="cd00609">
    <property type="entry name" value="AAT_like"/>
    <property type="match status" value="1"/>
</dbReference>
<comment type="cofactor">
    <cofactor evidence="1">
        <name>pyridoxal 5'-phosphate</name>
        <dbReference type="ChEBI" id="CHEBI:597326"/>
    </cofactor>
</comment>